<dbReference type="HOGENOM" id="CLU_040073_0_0_1"/>
<feature type="compositionally biased region" description="Basic and acidic residues" evidence="1">
    <location>
        <begin position="22"/>
        <end position="46"/>
    </location>
</feature>
<accession>A0A0D0CPQ7</accession>
<sequence length="399" mass="42177">MEAGGSKLEGKQASDGNQGGKGGEKGKKKEKKEKKEKEKKIERVAKGSDGGQESWVGLNPGEKAEETVTDPIPITIQNQVQPEASTSLNLTTTQVLPETPSPHPFNKSCNCCIWQMKDCTRRLKKGIPIGACLPCRQGKVAGNLSRPAKQPQEQLRAPVQAPEPPKAPSPGPSKGPTCPSARATSKPPVTPLKRAPSLGPGPSPSKKAKASVSRSRPKTPLVTQKAKFANDAGVTPSASIKVYHPLAGPPPHSIPQASALELIEMPVNALLDPRPRPSLDPTDQIIKGLKVRVTSLENQVERIPDLELQLSSMAWVLEALWEQVTPPACVGLSPDAETPVGNGQFPSEIRFPRIGGRGSALIPPLPSVGQHLCRWRQVGTIPPPSSHAPTASSGCGDGG</sequence>
<reference evidence="3" key="2">
    <citation type="submission" date="2015-01" db="EMBL/GenBank/DDBJ databases">
        <title>Evolutionary Origins and Diversification of the Mycorrhizal Mutualists.</title>
        <authorList>
            <consortium name="DOE Joint Genome Institute"/>
            <consortium name="Mycorrhizal Genomics Consortium"/>
            <person name="Kohler A."/>
            <person name="Kuo A."/>
            <person name="Nagy L.G."/>
            <person name="Floudas D."/>
            <person name="Copeland A."/>
            <person name="Barry K.W."/>
            <person name="Cichocki N."/>
            <person name="Veneault-Fourrey C."/>
            <person name="LaButti K."/>
            <person name="Lindquist E.A."/>
            <person name="Lipzen A."/>
            <person name="Lundell T."/>
            <person name="Morin E."/>
            <person name="Murat C."/>
            <person name="Riley R."/>
            <person name="Ohm R."/>
            <person name="Sun H."/>
            <person name="Tunlid A."/>
            <person name="Henrissat B."/>
            <person name="Grigoriev I.V."/>
            <person name="Hibbett D.S."/>
            <person name="Martin F."/>
        </authorList>
    </citation>
    <scope>NUCLEOTIDE SEQUENCE [LARGE SCALE GENOMIC DNA]</scope>
    <source>
        <strain evidence="3">Ve08.2h10</strain>
    </source>
</reference>
<dbReference type="InParanoid" id="A0A0D0CPQ7"/>
<name>A0A0D0CPQ7_9AGAM</name>
<dbReference type="EMBL" id="KN830429">
    <property type="protein sequence ID" value="KIK72796.1"/>
    <property type="molecule type" value="Genomic_DNA"/>
</dbReference>
<dbReference type="Proteomes" id="UP000054538">
    <property type="component" value="Unassembled WGS sequence"/>
</dbReference>
<feature type="compositionally biased region" description="Pro residues" evidence="1">
    <location>
        <begin position="161"/>
        <end position="173"/>
    </location>
</feature>
<keyword evidence="3" id="KW-1185">Reference proteome</keyword>
<reference evidence="2 3" key="1">
    <citation type="submission" date="2014-04" db="EMBL/GenBank/DDBJ databases">
        <authorList>
            <consortium name="DOE Joint Genome Institute"/>
            <person name="Kuo A."/>
            <person name="Kohler A."/>
            <person name="Jargeat P."/>
            <person name="Nagy L.G."/>
            <person name="Floudas D."/>
            <person name="Copeland A."/>
            <person name="Barry K.W."/>
            <person name="Cichocki N."/>
            <person name="Veneault-Fourrey C."/>
            <person name="LaButti K."/>
            <person name="Lindquist E.A."/>
            <person name="Lipzen A."/>
            <person name="Lundell T."/>
            <person name="Morin E."/>
            <person name="Murat C."/>
            <person name="Sun H."/>
            <person name="Tunlid A."/>
            <person name="Henrissat B."/>
            <person name="Grigoriev I.V."/>
            <person name="Hibbett D.S."/>
            <person name="Martin F."/>
            <person name="Nordberg H.P."/>
            <person name="Cantor M.N."/>
            <person name="Hua S.X."/>
        </authorList>
    </citation>
    <scope>NUCLEOTIDE SEQUENCE [LARGE SCALE GENOMIC DNA]</scope>
    <source>
        <strain evidence="2 3">Ve08.2h10</strain>
    </source>
</reference>
<feature type="region of interest" description="Disordered" evidence="1">
    <location>
        <begin position="1"/>
        <end position="58"/>
    </location>
</feature>
<evidence type="ECO:0000313" key="2">
    <source>
        <dbReference type="EMBL" id="KIK72796.1"/>
    </source>
</evidence>
<organism evidence="2 3">
    <name type="scientific">Paxillus rubicundulus Ve08.2h10</name>
    <dbReference type="NCBI Taxonomy" id="930991"/>
    <lineage>
        <taxon>Eukaryota</taxon>
        <taxon>Fungi</taxon>
        <taxon>Dikarya</taxon>
        <taxon>Basidiomycota</taxon>
        <taxon>Agaricomycotina</taxon>
        <taxon>Agaricomycetes</taxon>
        <taxon>Agaricomycetidae</taxon>
        <taxon>Boletales</taxon>
        <taxon>Paxilineae</taxon>
        <taxon>Paxillaceae</taxon>
        <taxon>Paxillus</taxon>
    </lineage>
</organism>
<feature type="region of interest" description="Disordered" evidence="1">
    <location>
        <begin position="143"/>
        <end position="223"/>
    </location>
</feature>
<proteinExistence type="predicted"/>
<dbReference type="AlphaFoldDB" id="A0A0D0CPQ7"/>
<feature type="region of interest" description="Disordered" evidence="1">
    <location>
        <begin position="379"/>
        <end position="399"/>
    </location>
</feature>
<gene>
    <name evidence="2" type="ORF">PAXRUDRAFT_21570</name>
</gene>
<protein>
    <submittedName>
        <fullName evidence="2">Uncharacterized protein</fullName>
    </submittedName>
</protein>
<evidence type="ECO:0000313" key="3">
    <source>
        <dbReference type="Proteomes" id="UP000054538"/>
    </source>
</evidence>
<evidence type="ECO:0000256" key="1">
    <source>
        <dbReference type="SAM" id="MobiDB-lite"/>
    </source>
</evidence>